<name>A0A4R1B0S5_9BACI</name>
<dbReference type="InterPro" id="IPR011990">
    <property type="entry name" value="TPR-like_helical_dom_sf"/>
</dbReference>
<dbReference type="SUPFAM" id="SSF48452">
    <property type="entry name" value="TPR-like"/>
    <property type="match status" value="1"/>
</dbReference>
<dbReference type="SUPFAM" id="SSF53756">
    <property type="entry name" value="UDP-Glycosyltransferase/glycogen phosphorylase"/>
    <property type="match status" value="1"/>
</dbReference>
<dbReference type="SMART" id="SM00028">
    <property type="entry name" value="TPR"/>
    <property type="match status" value="2"/>
</dbReference>
<evidence type="ECO:0000313" key="2">
    <source>
        <dbReference type="EMBL" id="TCJ06386.1"/>
    </source>
</evidence>
<keyword evidence="3" id="KW-1185">Reference proteome</keyword>
<dbReference type="SUPFAM" id="SSF53335">
    <property type="entry name" value="S-adenosyl-L-methionine-dependent methyltransferases"/>
    <property type="match status" value="1"/>
</dbReference>
<dbReference type="GO" id="GO:0032259">
    <property type="term" value="P:methylation"/>
    <property type="evidence" value="ECO:0007669"/>
    <property type="project" value="UniProtKB-KW"/>
</dbReference>
<protein>
    <submittedName>
        <fullName evidence="2">Methyltransferase domain-containing protein</fullName>
    </submittedName>
</protein>
<dbReference type="CDD" id="cd02440">
    <property type="entry name" value="AdoMet_MTases"/>
    <property type="match status" value="1"/>
</dbReference>
<feature type="repeat" description="TPR" evidence="1">
    <location>
        <begin position="81"/>
        <end position="114"/>
    </location>
</feature>
<keyword evidence="2" id="KW-0808">Transferase</keyword>
<dbReference type="Gene3D" id="3.40.50.2000">
    <property type="entry name" value="Glycogen Phosphorylase B"/>
    <property type="match status" value="1"/>
</dbReference>
<sequence length="793" mass="92495">MGNINNNEIKEFKKKIKENLKTFINSNLIDEAKSLIEEYEVLDSCDDEIYSMKAVIAIMEDDFKNAERLLNEGLLINKKNADLLFNMGYIYESQEKFQDAYKLYQLASKYSNDKELNNELSLIKNNLIERGLIVEDFEDKSCMISSDRKKVLVIAYYYPPLSGSGVQRTLKFVKYLREFGWEPVVVTVGKSHYPLKDKTLLTEVPSDLELHRIEEPIEVDGRTVSELMNLYISIIKNDNLMSQYLEAVKHTNNVADLLLPDSNILWANNVLKEIEGLIDFNEIDLIYSTSGPYSDHLIGYFLKDRYKKPWVADFRDEWTNNPYAEYNKKGLLYQLHYAMESKIINYANKVITVTPPSYDNYKEIFEVADDKLELITNGYDEYDFLKINDNKYCKNDKFTIVHNGLFYSIRTPVTFLESIYNLISKGLIDPNTIRISFTWTESMDKWKEFVRDLHLSELVEFQGYISHEESLVLASKADLLLLVIGPGEKNKSVYTGKLFEYLRLCKPILSLSPQESIAEELINKTNRGKNIEFNNIQGIEDYILSTYKQWQKGNQVKLDITDDIQQFDRMQLTKKLSIIFDKVISEFDFNEFSSNIIDTSEKDSYFYDKVYETGGWQEAYFKHYSEIHYIDIWLKALQLIKNIKNPSIIDIGCGPGQFANLLFDNNFVNYKGLDFSKEAIKIAKIRNDKYRNLFKEGDAFFSEIFEGAYNTVVIFEVLEHIEEDLKLVKRIIENSNVLLSVPNFYSPGHVRWFHSKEEVYERYSKVVDIEGIYSFPVGGDNIIYLVHGKRNNC</sequence>
<dbReference type="EMBL" id="SJTH01000001">
    <property type="protein sequence ID" value="TCJ06386.1"/>
    <property type="molecule type" value="Genomic_DNA"/>
</dbReference>
<dbReference type="Gene3D" id="3.40.50.150">
    <property type="entry name" value="Vaccinia Virus protein VP39"/>
    <property type="match status" value="1"/>
</dbReference>
<dbReference type="Gene3D" id="1.25.40.10">
    <property type="entry name" value="Tetratricopeptide repeat domain"/>
    <property type="match status" value="1"/>
</dbReference>
<comment type="caution">
    <text evidence="2">The sequence shown here is derived from an EMBL/GenBank/DDBJ whole genome shotgun (WGS) entry which is preliminary data.</text>
</comment>
<dbReference type="Pfam" id="PF13489">
    <property type="entry name" value="Methyltransf_23"/>
    <property type="match status" value="1"/>
</dbReference>
<dbReference type="PROSITE" id="PS50005">
    <property type="entry name" value="TPR"/>
    <property type="match status" value="1"/>
</dbReference>
<dbReference type="InterPro" id="IPR029063">
    <property type="entry name" value="SAM-dependent_MTases_sf"/>
</dbReference>
<reference evidence="2 3" key="1">
    <citation type="submission" date="2019-03" db="EMBL/GenBank/DDBJ databases">
        <authorList>
            <person name="Jensen L."/>
            <person name="Storgaard J."/>
            <person name="Sulaj E."/>
            <person name="Schramm A."/>
            <person name="Marshall I.P.G."/>
        </authorList>
    </citation>
    <scope>NUCLEOTIDE SEQUENCE [LARGE SCALE GENOMIC DNA]</scope>
    <source>
        <strain evidence="2 3">2017H2G3</strain>
    </source>
</reference>
<dbReference type="GO" id="GO:0008168">
    <property type="term" value="F:methyltransferase activity"/>
    <property type="evidence" value="ECO:0007669"/>
    <property type="project" value="UniProtKB-KW"/>
</dbReference>
<evidence type="ECO:0000256" key="1">
    <source>
        <dbReference type="PROSITE-ProRule" id="PRU00339"/>
    </source>
</evidence>
<proteinExistence type="predicted"/>
<keyword evidence="1" id="KW-0802">TPR repeat</keyword>
<organism evidence="2 3">
    <name type="scientific">Cytobacillus praedii</name>
    <dbReference type="NCBI Taxonomy" id="1742358"/>
    <lineage>
        <taxon>Bacteria</taxon>
        <taxon>Bacillati</taxon>
        <taxon>Bacillota</taxon>
        <taxon>Bacilli</taxon>
        <taxon>Bacillales</taxon>
        <taxon>Bacillaceae</taxon>
        <taxon>Cytobacillus</taxon>
    </lineage>
</organism>
<dbReference type="RefSeq" id="WP_131235703.1">
    <property type="nucleotide sequence ID" value="NZ_SJTH01000001.1"/>
</dbReference>
<dbReference type="InterPro" id="IPR019734">
    <property type="entry name" value="TPR_rpt"/>
</dbReference>
<dbReference type="Proteomes" id="UP000293846">
    <property type="component" value="Unassembled WGS sequence"/>
</dbReference>
<dbReference type="AlphaFoldDB" id="A0A4R1B0S5"/>
<gene>
    <name evidence="2" type="ORF">E0Y62_00860</name>
</gene>
<dbReference type="OrthoDB" id="8773442at2"/>
<accession>A0A4R1B0S5</accession>
<keyword evidence="2" id="KW-0489">Methyltransferase</keyword>
<evidence type="ECO:0000313" key="3">
    <source>
        <dbReference type="Proteomes" id="UP000293846"/>
    </source>
</evidence>